<dbReference type="EMBL" id="FTNO01000002">
    <property type="protein sequence ID" value="SIR55677.1"/>
    <property type="molecule type" value="Genomic_DNA"/>
</dbReference>
<protein>
    <submittedName>
        <fullName evidence="2">Uncharacterized protein</fullName>
    </submittedName>
</protein>
<keyword evidence="1" id="KW-0175">Coiled coil</keyword>
<dbReference type="Proteomes" id="UP000186914">
    <property type="component" value="Unassembled WGS sequence"/>
</dbReference>
<dbReference type="InterPro" id="IPR055542">
    <property type="entry name" value="DUF7118"/>
</dbReference>
<proteinExistence type="predicted"/>
<dbReference type="Pfam" id="PF23432">
    <property type="entry name" value="DUF7118"/>
    <property type="match status" value="1"/>
</dbReference>
<accession>A0A1N7BWD5</accession>
<evidence type="ECO:0000256" key="1">
    <source>
        <dbReference type="SAM" id="Coils"/>
    </source>
</evidence>
<reference evidence="3" key="1">
    <citation type="submission" date="2017-01" db="EMBL/GenBank/DDBJ databases">
        <authorList>
            <person name="Varghese N."/>
            <person name="Submissions S."/>
        </authorList>
    </citation>
    <scope>NUCLEOTIDE SEQUENCE [LARGE SCALE GENOMIC DNA]</scope>
    <source>
        <strain evidence="3">CGMCC 1.7737</strain>
    </source>
</reference>
<name>A0A1N7BWD5_9EURY</name>
<evidence type="ECO:0000313" key="2">
    <source>
        <dbReference type="EMBL" id="SIR55677.1"/>
    </source>
</evidence>
<dbReference type="RefSeq" id="WP_076430779.1">
    <property type="nucleotide sequence ID" value="NZ_FTNO01000002.1"/>
</dbReference>
<sequence>MSDLLTDLRNADEACREAESAVSEHGKTRIEAVADAHDRAMTLLSRYEGKATGTGDFKAFVEFQGQFADLVENLPDDLPARESFERAEDISDKRRLSEGDFDRIRQTLEPADEIASRLDERREANKQYHDVRRSVADRIAELDEKIDDLERLQELGEADLDAPTEELSEPIQAADDAISSAFVAFKRDSSAREVMQFLTATEQYPLVEFDSPPEELRSYLLENEVGEKSIPDLLELARYSRSKLDHYVSDPDELKRTVSTNETYLDRLGADPLLIGWPPAPANELRWWCEEAIRVADRFAPAEAVARLREVQRLTHDSRFDTLRIAAQARAELTDEERERLARGAVEDELQQIRERKTELNDALSDYPKR</sequence>
<evidence type="ECO:0000313" key="3">
    <source>
        <dbReference type="Proteomes" id="UP000186914"/>
    </source>
</evidence>
<dbReference type="AlphaFoldDB" id="A0A1N7BWD5"/>
<keyword evidence="3" id="KW-1185">Reference proteome</keyword>
<organism evidence="2 3">
    <name type="scientific">Haladaptatus litoreus</name>
    <dbReference type="NCBI Taxonomy" id="553468"/>
    <lineage>
        <taxon>Archaea</taxon>
        <taxon>Methanobacteriati</taxon>
        <taxon>Methanobacteriota</taxon>
        <taxon>Stenosarchaea group</taxon>
        <taxon>Halobacteria</taxon>
        <taxon>Halobacteriales</taxon>
        <taxon>Haladaptataceae</taxon>
        <taxon>Haladaptatus</taxon>
    </lineage>
</organism>
<feature type="coiled-coil region" evidence="1">
    <location>
        <begin position="132"/>
        <end position="159"/>
    </location>
</feature>
<dbReference type="OrthoDB" id="204360at2157"/>
<gene>
    <name evidence="2" type="ORF">SAMN05421858_2800</name>
</gene>